<dbReference type="InterPro" id="IPR008969">
    <property type="entry name" value="CarboxyPept-like_regulatory"/>
</dbReference>
<proteinExistence type="predicted"/>
<name>A0A382DID7_9ZZZZ</name>
<protein>
    <submittedName>
        <fullName evidence="2">Uncharacterized protein</fullName>
    </submittedName>
</protein>
<dbReference type="AlphaFoldDB" id="A0A382DID7"/>
<dbReference type="Pfam" id="PF13620">
    <property type="entry name" value="CarboxypepD_reg"/>
    <property type="match status" value="2"/>
</dbReference>
<feature type="non-terminal residue" evidence="2">
    <location>
        <position position="600"/>
    </location>
</feature>
<accession>A0A382DID7</accession>
<dbReference type="EMBL" id="UINC01039370">
    <property type="protein sequence ID" value="SVB37754.1"/>
    <property type="molecule type" value="Genomic_DNA"/>
</dbReference>
<evidence type="ECO:0000313" key="2">
    <source>
        <dbReference type="EMBL" id="SVB37754.1"/>
    </source>
</evidence>
<feature type="region of interest" description="Disordered" evidence="1">
    <location>
        <begin position="16"/>
        <end position="42"/>
    </location>
</feature>
<sequence length="600" mass="63044">ILISLFSLTIISCAKKDDSSSSSSSDDSSSSSSSTDNNSYSGSSLTLNISTFVIDTTLAVGTITGSVLSQSSNSALSGVSVSFEKSGTTVDNTTTDSSGDFSQTLILGTYTITYSKSGYLDEIQSVTLAADNQTLVASTLKMLPDSCTSGTISGTIKDAVNNNPVTGVSLSVRRGVNVTSGTIVKTDSTSNTGTYSLSSMSAGWYTVETSKSGYITSTFNVYACGDQSGQDTSISTTLATGAMRIVLTWKTTDDLDSHLTGPDNLSRQGHYNAAHEQFHLYYPVAFSNFYYATNNFSCSGCSVSQKSDNVTLDLDNYYGIGTCDDCGPETITISAVRSGTYRYYVHNFDEAGENNLKLAASDASVKVYYNDTVTTFNVPNSAADLWYVFDFDISSGFTAVNNMGSDSSFTVDAFAPTISEVTAVTTRTNDTTPNYTFSSNEAGTITYGGSCSSSDTSANVDNNTITFNALAEGTYSDCTIRITDTSSNTSDNLSVSSFTIDTTGPTLSEVTAVSTPTSDNTSDYTFSSTDAGTITYGGSCSSDDNTSVAGNNTITFNALADGTYSNCKISVTDNISNTSDNLSVTQFIIDTTAPILDNVT</sequence>
<dbReference type="Gene3D" id="2.60.40.1120">
    <property type="entry name" value="Carboxypeptidase-like, regulatory domain"/>
    <property type="match status" value="2"/>
</dbReference>
<reference evidence="2" key="1">
    <citation type="submission" date="2018-05" db="EMBL/GenBank/DDBJ databases">
        <authorList>
            <person name="Lanie J.A."/>
            <person name="Ng W.-L."/>
            <person name="Kazmierczak K.M."/>
            <person name="Andrzejewski T.M."/>
            <person name="Davidsen T.M."/>
            <person name="Wayne K.J."/>
            <person name="Tettelin H."/>
            <person name="Glass J.I."/>
            <person name="Rusch D."/>
            <person name="Podicherti R."/>
            <person name="Tsui H.-C.T."/>
            <person name="Winkler M.E."/>
        </authorList>
    </citation>
    <scope>NUCLEOTIDE SEQUENCE</scope>
</reference>
<organism evidence="2">
    <name type="scientific">marine metagenome</name>
    <dbReference type="NCBI Taxonomy" id="408172"/>
    <lineage>
        <taxon>unclassified sequences</taxon>
        <taxon>metagenomes</taxon>
        <taxon>ecological metagenomes</taxon>
    </lineage>
</organism>
<feature type="compositionally biased region" description="Low complexity" evidence="1">
    <location>
        <begin position="20"/>
        <end position="42"/>
    </location>
</feature>
<dbReference type="SUPFAM" id="SSF49464">
    <property type="entry name" value="Carboxypeptidase regulatory domain-like"/>
    <property type="match status" value="2"/>
</dbReference>
<gene>
    <name evidence="2" type="ORF">METZ01_LOCUS190608</name>
</gene>
<feature type="non-terminal residue" evidence="2">
    <location>
        <position position="1"/>
    </location>
</feature>
<evidence type="ECO:0000256" key="1">
    <source>
        <dbReference type="SAM" id="MobiDB-lite"/>
    </source>
</evidence>